<evidence type="ECO:0000313" key="2">
    <source>
        <dbReference type="EMBL" id="EJT68957.1"/>
    </source>
</evidence>
<dbReference type="EMBL" id="GL385408">
    <property type="protein sequence ID" value="EJT68957.1"/>
    <property type="molecule type" value="Genomic_DNA"/>
</dbReference>
<name>J3PIY3_GAET3</name>
<protein>
    <submittedName>
        <fullName evidence="2 3">Uncharacterized protein</fullName>
    </submittedName>
</protein>
<reference evidence="2" key="3">
    <citation type="submission" date="2010-09" db="EMBL/GenBank/DDBJ databases">
        <title>Annotation of Gaeumannomyces graminis var. tritici R3-111a-1.</title>
        <authorList>
            <consortium name="The Broad Institute Genome Sequencing Platform"/>
            <person name="Ma L.-J."/>
            <person name="Dead R."/>
            <person name="Young S.K."/>
            <person name="Zeng Q."/>
            <person name="Gargeya S."/>
            <person name="Fitzgerald M."/>
            <person name="Haas B."/>
            <person name="Abouelleil A."/>
            <person name="Alvarado L."/>
            <person name="Arachchi H.M."/>
            <person name="Berlin A."/>
            <person name="Brown A."/>
            <person name="Chapman S.B."/>
            <person name="Chen Z."/>
            <person name="Dunbar C."/>
            <person name="Freedman E."/>
            <person name="Gearin G."/>
            <person name="Gellesch M."/>
            <person name="Goldberg J."/>
            <person name="Griggs A."/>
            <person name="Gujja S."/>
            <person name="Heiman D."/>
            <person name="Howarth C."/>
            <person name="Larson L."/>
            <person name="Lui A."/>
            <person name="MacDonald P.J.P."/>
            <person name="Mehta T."/>
            <person name="Montmayeur A."/>
            <person name="Murphy C."/>
            <person name="Neiman D."/>
            <person name="Pearson M."/>
            <person name="Priest M."/>
            <person name="Roberts A."/>
            <person name="Saif S."/>
            <person name="Shea T."/>
            <person name="Shenoy N."/>
            <person name="Sisk P."/>
            <person name="Stolte C."/>
            <person name="Sykes S."/>
            <person name="Yandava C."/>
            <person name="Wortman J."/>
            <person name="Nusbaum C."/>
            <person name="Birren B."/>
        </authorList>
    </citation>
    <scope>NUCLEOTIDE SEQUENCE</scope>
    <source>
        <strain evidence="2">R3-111a-1</strain>
    </source>
</reference>
<reference evidence="3" key="4">
    <citation type="journal article" date="2015" name="G3 (Bethesda)">
        <title>Genome sequences of three phytopathogenic species of the Magnaporthaceae family of fungi.</title>
        <authorList>
            <person name="Okagaki L.H."/>
            <person name="Nunes C.C."/>
            <person name="Sailsbery J."/>
            <person name="Clay B."/>
            <person name="Brown D."/>
            <person name="John T."/>
            <person name="Oh Y."/>
            <person name="Young N."/>
            <person name="Fitzgerald M."/>
            <person name="Haas B.J."/>
            <person name="Zeng Q."/>
            <person name="Young S."/>
            <person name="Adiconis X."/>
            <person name="Fan L."/>
            <person name="Levin J.Z."/>
            <person name="Mitchell T.K."/>
            <person name="Okubara P.A."/>
            <person name="Farman M.L."/>
            <person name="Kohn L.M."/>
            <person name="Birren B."/>
            <person name="Ma L.-J."/>
            <person name="Dean R.A."/>
        </authorList>
    </citation>
    <scope>NUCLEOTIDE SEQUENCE</scope>
    <source>
        <strain evidence="3">R3-111a-1</strain>
    </source>
</reference>
<feature type="compositionally biased region" description="Basic and acidic residues" evidence="1">
    <location>
        <begin position="40"/>
        <end position="49"/>
    </location>
</feature>
<evidence type="ECO:0000256" key="1">
    <source>
        <dbReference type="SAM" id="MobiDB-lite"/>
    </source>
</evidence>
<dbReference type="RefSeq" id="XP_009229633.1">
    <property type="nucleotide sequence ID" value="XM_009231369.1"/>
</dbReference>
<gene>
    <name evidence="3" type="primary">20353921</name>
    <name evidence="2" type="ORF">GGTG_13463</name>
</gene>
<feature type="region of interest" description="Disordered" evidence="1">
    <location>
        <begin position="30"/>
        <end position="60"/>
    </location>
</feature>
<dbReference type="Proteomes" id="UP000006039">
    <property type="component" value="Unassembled WGS sequence"/>
</dbReference>
<proteinExistence type="predicted"/>
<keyword evidence="4" id="KW-1185">Reference proteome</keyword>
<organism evidence="2">
    <name type="scientific">Gaeumannomyces tritici (strain R3-111a-1)</name>
    <name type="common">Wheat and barley take-all root rot fungus</name>
    <name type="synonym">Gaeumannomyces graminis var. tritici</name>
    <dbReference type="NCBI Taxonomy" id="644352"/>
    <lineage>
        <taxon>Eukaryota</taxon>
        <taxon>Fungi</taxon>
        <taxon>Dikarya</taxon>
        <taxon>Ascomycota</taxon>
        <taxon>Pezizomycotina</taxon>
        <taxon>Sordariomycetes</taxon>
        <taxon>Sordariomycetidae</taxon>
        <taxon>Magnaporthales</taxon>
        <taxon>Magnaporthaceae</taxon>
        <taxon>Gaeumannomyces</taxon>
    </lineage>
</organism>
<accession>J3PIY3</accession>
<dbReference type="GeneID" id="20353921"/>
<evidence type="ECO:0000313" key="3">
    <source>
        <dbReference type="EnsemblFungi" id="EJT68957"/>
    </source>
</evidence>
<reference evidence="3" key="5">
    <citation type="submission" date="2018-04" db="UniProtKB">
        <authorList>
            <consortium name="EnsemblFungi"/>
        </authorList>
    </citation>
    <scope>IDENTIFICATION</scope>
    <source>
        <strain evidence="3">R3-111a-1</strain>
    </source>
</reference>
<sequence>MALGRDYIEGFVARARYISWGFSDPLASEHTAEHGGNLSRDGRVRERGTLRTGYCKSGTR</sequence>
<dbReference type="AlphaFoldDB" id="J3PIY3"/>
<dbReference type="EnsemblFungi" id="EJT68957">
    <property type="protein sequence ID" value="EJT68957"/>
    <property type="gene ID" value="GGTG_13463"/>
</dbReference>
<evidence type="ECO:0000313" key="4">
    <source>
        <dbReference type="Proteomes" id="UP000006039"/>
    </source>
</evidence>
<dbReference type="HOGENOM" id="CLU_2941872_0_0_1"/>
<reference evidence="4" key="1">
    <citation type="submission" date="2010-07" db="EMBL/GenBank/DDBJ databases">
        <title>The genome sequence of Gaeumannomyces graminis var. tritici strain R3-111a-1.</title>
        <authorList>
            <consortium name="The Broad Institute Genome Sequencing Platform"/>
            <person name="Ma L.-J."/>
            <person name="Dead R."/>
            <person name="Young S."/>
            <person name="Zeng Q."/>
            <person name="Koehrsen M."/>
            <person name="Alvarado L."/>
            <person name="Berlin A."/>
            <person name="Chapman S.B."/>
            <person name="Chen Z."/>
            <person name="Freedman E."/>
            <person name="Gellesch M."/>
            <person name="Goldberg J."/>
            <person name="Griggs A."/>
            <person name="Gujja S."/>
            <person name="Heilman E.R."/>
            <person name="Heiman D."/>
            <person name="Hepburn T."/>
            <person name="Howarth C."/>
            <person name="Jen D."/>
            <person name="Larson L."/>
            <person name="Mehta T."/>
            <person name="Neiman D."/>
            <person name="Pearson M."/>
            <person name="Roberts A."/>
            <person name="Saif S."/>
            <person name="Shea T."/>
            <person name="Shenoy N."/>
            <person name="Sisk P."/>
            <person name="Stolte C."/>
            <person name="Sykes S."/>
            <person name="Walk T."/>
            <person name="White J."/>
            <person name="Yandava C."/>
            <person name="Haas B."/>
            <person name="Nusbaum C."/>
            <person name="Birren B."/>
        </authorList>
    </citation>
    <scope>NUCLEOTIDE SEQUENCE [LARGE SCALE GENOMIC DNA]</scope>
    <source>
        <strain evidence="4">R3-111a-1</strain>
    </source>
</reference>
<dbReference type="VEuPathDB" id="FungiDB:GGTG_13463"/>
<reference evidence="2" key="2">
    <citation type="submission" date="2010-07" db="EMBL/GenBank/DDBJ databases">
        <authorList>
            <consortium name="The Broad Institute Genome Sequencing Platform"/>
            <consortium name="Broad Institute Genome Sequencing Center for Infectious Disease"/>
            <person name="Ma L.-J."/>
            <person name="Dead R."/>
            <person name="Young S."/>
            <person name="Zeng Q."/>
            <person name="Koehrsen M."/>
            <person name="Alvarado L."/>
            <person name="Berlin A."/>
            <person name="Chapman S.B."/>
            <person name="Chen Z."/>
            <person name="Freedman E."/>
            <person name="Gellesch M."/>
            <person name="Goldberg J."/>
            <person name="Griggs A."/>
            <person name="Gujja S."/>
            <person name="Heilman E.R."/>
            <person name="Heiman D."/>
            <person name="Hepburn T."/>
            <person name="Howarth C."/>
            <person name="Jen D."/>
            <person name="Larson L."/>
            <person name="Mehta T."/>
            <person name="Neiman D."/>
            <person name="Pearson M."/>
            <person name="Roberts A."/>
            <person name="Saif S."/>
            <person name="Shea T."/>
            <person name="Shenoy N."/>
            <person name="Sisk P."/>
            <person name="Stolte C."/>
            <person name="Sykes S."/>
            <person name="Walk T."/>
            <person name="White J."/>
            <person name="Yandava C."/>
            <person name="Haas B."/>
            <person name="Nusbaum C."/>
            <person name="Birren B."/>
        </authorList>
    </citation>
    <scope>NUCLEOTIDE SEQUENCE</scope>
    <source>
        <strain evidence="2">R3-111a-1</strain>
    </source>
</reference>